<reference evidence="2" key="1">
    <citation type="journal article" date="2018" name="Environ. Microbiol.">
        <title>Sporulation capability and amylosome conservation among diverse human colonic and rumen isolates of the keystone starch-degrader Ruminococcus bromii.</title>
        <authorList>
            <person name="Mukhopadhya I."/>
            <person name="Morais S."/>
            <person name="Laverde-Gomez J."/>
            <person name="Sheridan P.O."/>
            <person name="Walker A.W."/>
            <person name="Kelly W."/>
            <person name="Klieve A.V."/>
            <person name="Ouwerkerk D."/>
            <person name="Duncan S.H."/>
            <person name="Louis P."/>
            <person name="Koropatkin N."/>
            <person name="Cockburn D."/>
            <person name="Kibler R."/>
            <person name="Cooper P.J."/>
            <person name="Sandoval C."/>
            <person name="Crost E."/>
            <person name="Juge N."/>
            <person name="Bayer E.A."/>
            <person name="Flint H.J."/>
        </authorList>
    </citation>
    <scope>NUCLEOTIDE SEQUENCE [LARGE SCALE GENOMIC DNA]</scope>
    <source>
        <strain evidence="2">ATCC 27255</strain>
    </source>
</reference>
<gene>
    <name evidence="2" type="ORF">RBATCC27255_00690</name>
</gene>
<protein>
    <submittedName>
        <fullName evidence="2">Uncharacterized protein</fullName>
    </submittedName>
</protein>
<organism evidence="2 3">
    <name type="scientific">Ruminococcus bromii</name>
    <dbReference type="NCBI Taxonomy" id="40518"/>
    <lineage>
        <taxon>Bacteria</taxon>
        <taxon>Bacillati</taxon>
        <taxon>Bacillota</taxon>
        <taxon>Clostridia</taxon>
        <taxon>Eubacteriales</taxon>
        <taxon>Oscillospiraceae</taxon>
        <taxon>Ruminococcus</taxon>
    </lineage>
</organism>
<accession>A0A2N0UXR3</accession>
<dbReference type="EMBL" id="NNSR01000038">
    <property type="protein sequence ID" value="PKD31776.1"/>
    <property type="molecule type" value="Genomic_DNA"/>
</dbReference>
<sequence>MAFKDLETKRSLRKKYRDSKDQLKYTQKSLASTEQERDIANSRLEKTKAKLNKVTALYVAERAKNAELTRKLKALETPESEAFNFECMGVSNVN</sequence>
<comment type="caution">
    <text evidence="2">The sequence shown here is derived from an EMBL/GenBank/DDBJ whole genome shotgun (WGS) entry which is preliminary data.</text>
</comment>
<feature type="compositionally biased region" description="Polar residues" evidence="1">
    <location>
        <begin position="24"/>
        <end position="33"/>
    </location>
</feature>
<dbReference type="AlphaFoldDB" id="A0A2N0UXR3"/>
<proteinExistence type="predicted"/>
<evidence type="ECO:0000256" key="1">
    <source>
        <dbReference type="SAM" id="MobiDB-lite"/>
    </source>
</evidence>
<dbReference type="RefSeq" id="WP_101028768.1">
    <property type="nucleotide sequence ID" value="NZ_CABMMZ010000038.1"/>
</dbReference>
<name>A0A2N0UXR3_9FIRM</name>
<feature type="region of interest" description="Disordered" evidence="1">
    <location>
        <begin position="17"/>
        <end position="37"/>
    </location>
</feature>
<keyword evidence="3" id="KW-1185">Reference proteome</keyword>
<dbReference type="Proteomes" id="UP000233425">
    <property type="component" value="Unassembled WGS sequence"/>
</dbReference>
<evidence type="ECO:0000313" key="3">
    <source>
        <dbReference type="Proteomes" id="UP000233425"/>
    </source>
</evidence>
<evidence type="ECO:0000313" key="2">
    <source>
        <dbReference type="EMBL" id="PKD31776.1"/>
    </source>
</evidence>